<dbReference type="EMBL" id="SRLO01000589">
    <property type="protein sequence ID" value="TNN51249.1"/>
    <property type="molecule type" value="Genomic_DNA"/>
</dbReference>
<comment type="caution">
    <text evidence="3">The sequence shown here is derived from an EMBL/GenBank/DDBJ whole genome shotgun (WGS) entry which is preliminary data.</text>
</comment>
<feature type="region of interest" description="Disordered" evidence="1">
    <location>
        <begin position="24"/>
        <end position="58"/>
    </location>
</feature>
<feature type="region of interest" description="Disordered" evidence="1">
    <location>
        <begin position="87"/>
        <end position="123"/>
    </location>
</feature>
<keyword evidence="2" id="KW-0812">Transmembrane</keyword>
<evidence type="ECO:0000313" key="3">
    <source>
        <dbReference type="EMBL" id="TNN51249.1"/>
    </source>
</evidence>
<reference evidence="3 4" key="1">
    <citation type="submission" date="2019-03" db="EMBL/GenBank/DDBJ databases">
        <title>First draft genome of Liparis tanakae, snailfish: a comprehensive survey of snailfish specific genes.</title>
        <authorList>
            <person name="Kim W."/>
            <person name="Song I."/>
            <person name="Jeong J.-H."/>
            <person name="Kim D."/>
            <person name="Kim S."/>
            <person name="Ryu S."/>
            <person name="Song J.Y."/>
            <person name="Lee S.K."/>
        </authorList>
    </citation>
    <scope>NUCLEOTIDE SEQUENCE [LARGE SCALE GENOMIC DNA]</scope>
    <source>
        <tissue evidence="3">Muscle</tissue>
    </source>
</reference>
<accession>A0A4Z2GD09</accession>
<feature type="compositionally biased region" description="Basic residues" evidence="1">
    <location>
        <begin position="108"/>
        <end position="123"/>
    </location>
</feature>
<dbReference type="AlphaFoldDB" id="A0A4Z2GD09"/>
<feature type="transmembrane region" description="Helical" evidence="2">
    <location>
        <begin position="61"/>
        <end position="83"/>
    </location>
</feature>
<keyword evidence="4" id="KW-1185">Reference proteome</keyword>
<protein>
    <submittedName>
        <fullName evidence="3">Uncharacterized protein</fullName>
    </submittedName>
</protein>
<keyword evidence="2" id="KW-1133">Transmembrane helix</keyword>
<sequence length="123" mass="13914">MTGDTTRGLRLCLRHMALLRRRPRHAASLHGPGPVRTFGSPRYRNSPRGEPAAGGDRRRGVLWKTLVGVAVAVPVAVGVRLLVKRFVSNYSNSRRRKKGSEVRPEEKKKKKKKKKKRNPKTQN</sequence>
<keyword evidence="2" id="KW-0472">Membrane</keyword>
<dbReference type="Proteomes" id="UP000314294">
    <property type="component" value="Unassembled WGS sequence"/>
</dbReference>
<evidence type="ECO:0000313" key="4">
    <source>
        <dbReference type="Proteomes" id="UP000314294"/>
    </source>
</evidence>
<name>A0A4Z2GD09_9TELE</name>
<gene>
    <name evidence="3" type="ORF">EYF80_038569</name>
</gene>
<organism evidence="3 4">
    <name type="scientific">Liparis tanakae</name>
    <name type="common">Tanaka's snailfish</name>
    <dbReference type="NCBI Taxonomy" id="230148"/>
    <lineage>
        <taxon>Eukaryota</taxon>
        <taxon>Metazoa</taxon>
        <taxon>Chordata</taxon>
        <taxon>Craniata</taxon>
        <taxon>Vertebrata</taxon>
        <taxon>Euteleostomi</taxon>
        <taxon>Actinopterygii</taxon>
        <taxon>Neopterygii</taxon>
        <taxon>Teleostei</taxon>
        <taxon>Neoteleostei</taxon>
        <taxon>Acanthomorphata</taxon>
        <taxon>Eupercaria</taxon>
        <taxon>Perciformes</taxon>
        <taxon>Cottioidei</taxon>
        <taxon>Cottales</taxon>
        <taxon>Liparidae</taxon>
        <taxon>Liparis</taxon>
    </lineage>
</organism>
<evidence type="ECO:0000256" key="1">
    <source>
        <dbReference type="SAM" id="MobiDB-lite"/>
    </source>
</evidence>
<proteinExistence type="predicted"/>
<evidence type="ECO:0000256" key="2">
    <source>
        <dbReference type="SAM" id="Phobius"/>
    </source>
</evidence>